<dbReference type="PANTHER" id="PTHR22943">
    <property type="entry name" value="7-TRANSMEMBRANE DOMAIN RECEPTOR C.ELEGANS"/>
    <property type="match status" value="1"/>
</dbReference>
<organism evidence="1 2">
    <name type="scientific">Pristionchus pacificus</name>
    <name type="common">Parasitic nematode worm</name>
    <dbReference type="NCBI Taxonomy" id="54126"/>
    <lineage>
        <taxon>Eukaryota</taxon>
        <taxon>Metazoa</taxon>
        <taxon>Ecdysozoa</taxon>
        <taxon>Nematoda</taxon>
        <taxon>Chromadorea</taxon>
        <taxon>Rhabditida</taxon>
        <taxon>Rhabditina</taxon>
        <taxon>Diplogasteromorpha</taxon>
        <taxon>Diplogasteroidea</taxon>
        <taxon>Neodiplogasteridae</taxon>
        <taxon>Pristionchus</taxon>
    </lineage>
</organism>
<sequence>MVAPVYAWVYEAPFHLISLGTTTAVSLFSNVLLLYIIFTTPSTSIGPYRYLLAVFAICDVITSFAHAALQPLCHLTVSGLYFFSRHVGAMIGAYSFDTVFCLIFIATFYQTFLILAYHYVYRATTVTFGIKRSFTDYWSSKHWIVLGVVVNILYIAGFMGVCLFAFIPSDETRALVPSEILELYGIDLQNANSGFAVISVWRPTNGEMVLHVPSLIALFMLLSLFGGTAIVIVYCIWRINGVIMAADNHFTGRTRKMQLDLFHALLIQTAIPVLFSYLPLATILVFPVVSGISLGPLGNVLFSITSIFPSVDAFFVLFFIGRFRIAVIRLFHLPFETHTGSSVETHTTDLKRQERSSRF</sequence>
<accession>A0A454Y367</accession>
<gene>
    <name evidence="1" type="primary">WBGene00111053</name>
</gene>
<dbReference type="Proteomes" id="UP000005239">
    <property type="component" value="Unassembled WGS sequence"/>
</dbReference>
<name>A0A454Y367_PRIPA</name>
<accession>A0A8R1UDX7</accession>
<proteinExistence type="predicted"/>
<dbReference type="SUPFAM" id="SSF81321">
    <property type="entry name" value="Family A G protein-coupled receptor-like"/>
    <property type="match status" value="1"/>
</dbReference>
<protein>
    <submittedName>
        <fullName evidence="1">G protein-coupled receptor</fullName>
    </submittedName>
</protein>
<dbReference type="Pfam" id="PF10326">
    <property type="entry name" value="7TM_GPCR_Str"/>
    <property type="match status" value="1"/>
</dbReference>
<reference evidence="1" key="2">
    <citation type="submission" date="2022-06" db="UniProtKB">
        <authorList>
            <consortium name="EnsemblMetazoa"/>
        </authorList>
    </citation>
    <scope>IDENTIFICATION</scope>
    <source>
        <strain evidence="1">PS312</strain>
    </source>
</reference>
<evidence type="ECO:0000313" key="2">
    <source>
        <dbReference type="Proteomes" id="UP000005239"/>
    </source>
</evidence>
<dbReference type="OMA" id="CIWRING"/>
<dbReference type="AlphaFoldDB" id="A0A454Y367"/>
<dbReference type="PANTHER" id="PTHR22943:SF248">
    <property type="entry name" value="SEVEN TM RECEPTOR"/>
    <property type="match status" value="1"/>
</dbReference>
<dbReference type="InterPro" id="IPR019428">
    <property type="entry name" value="7TM_GPCR_serpentine_rcpt_Str"/>
</dbReference>
<dbReference type="EnsemblMetazoa" id="PPA21499.1">
    <property type="protein sequence ID" value="PPA21499.1"/>
    <property type="gene ID" value="WBGene00111053"/>
</dbReference>
<evidence type="ECO:0000313" key="1">
    <source>
        <dbReference type="EnsemblMetazoa" id="PPA21499.1"/>
    </source>
</evidence>
<reference evidence="2" key="1">
    <citation type="journal article" date="2008" name="Nat. Genet.">
        <title>The Pristionchus pacificus genome provides a unique perspective on nematode lifestyle and parasitism.</title>
        <authorList>
            <person name="Dieterich C."/>
            <person name="Clifton S.W."/>
            <person name="Schuster L.N."/>
            <person name="Chinwalla A."/>
            <person name="Delehaunty K."/>
            <person name="Dinkelacker I."/>
            <person name="Fulton L."/>
            <person name="Fulton R."/>
            <person name="Godfrey J."/>
            <person name="Minx P."/>
            <person name="Mitreva M."/>
            <person name="Roeseler W."/>
            <person name="Tian H."/>
            <person name="Witte H."/>
            <person name="Yang S.P."/>
            <person name="Wilson R.K."/>
            <person name="Sommer R.J."/>
        </authorList>
    </citation>
    <scope>NUCLEOTIDE SEQUENCE [LARGE SCALE GENOMIC DNA]</scope>
    <source>
        <strain evidence="2">PS312</strain>
    </source>
</reference>
<keyword evidence="2" id="KW-1185">Reference proteome</keyword>
<dbReference type="OrthoDB" id="5826460at2759"/>